<accession>A0ACB8S8U0</accession>
<gene>
    <name evidence="1" type="ORF">FA95DRAFT_1392762</name>
</gene>
<sequence length="156" mass="16743">MQRNAARWEDGPRTGIGRAHPETKGRSRSRPSNLINVLCSSRRPVQGPGGALPRSPACDAVLTVQKPPCSQQPPSSPPSEPSPPPPLPPPPSTQHLLLFLVGSPSALDRRAQADLPITQPAPLGRRRDHVVEQKRSQRASCPSARSTYPRASVPSI</sequence>
<dbReference type="Proteomes" id="UP000814033">
    <property type="component" value="Unassembled WGS sequence"/>
</dbReference>
<organism evidence="1 2">
    <name type="scientific">Auriscalpium vulgare</name>
    <dbReference type="NCBI Taxonomy" id="40419"/>
    <lineage>
        <taxon>Eukaryota</taxon>
        <taxon>Fungi</taxon>
        <taxon>Dikarya</taxon>
        <taxon>Basidiomycota</taxon>
        <taxon>Agaricomycotina</taxon>
        <taxon>Agaricomycetes</taxon>
        <taxon>Russulales</taxon>
        <taxon>Auriscalpiaceae</taxon>
        <taxon>Auriscalpium</taxon>
    </lineage>
</organism>
<evidence type="ECO:0000313" key="2">
    <source>
        <dbReference type="Proteomes" id="UP000814033"/>
    </source>
</evidence>
<reference evidence="1" key="2">
    <citation type="journal article" date="2022" name="New Phytol.">
        <title>Evolutionary transition to the ectomycorrhizal habit in the genomes of a hyperdiverse lineage of mushroom-forming fungi.</title>
        <authorList>
            <person name="Looney B."/>
            <person name="Miyauchi S."/>
            <person name="Morin E."/>
            <person name="Drula E."/>
            <person name="Courty P.E."/>
            <person name="Kohler A."/>
            <person name="Kuo A."/>
            <person name="LaButti K."/>
            <person name="Pangilinan J."/>
            <person name="Lipzen A."/>
            <person name="Riley R."/>
            <person name="Andreopoulos W."/>
            <person name="He G."/>
            <person name="Johnson J."/>
            <person name="Nolan M."/>
            <person name="Tritt A."/>
            <person name="Barry K.W."/>
            <person name="Grigoriev I.V."/>
            <person name="Nagy L.G."/>
            <person name="Hibbett D."/>
            <person name="Henrissat B."/>
            <person name="Matheny P.B."/>
            <person name="Labbe J."/>
            <person name="Martin F.M."/>
        </authorList>
    </citation>
    <scope>NUCLEOTIDE SEQUENCE</scope>
    <source>
        <strain evidence="1">FP105234-sp</strain>
    </source>
</reference>
<comment type="caution">
    <text evidence="1">The sequence shown here is derived from an EMBL/GenBank/DDBJ whole genome shotgun (WGS) entry which is preliminary data.</text>
</comment>
<evidence type="ECO:0000313" key="1">
    <source>
        <dbReference type="EMBL" id="KAI0052391.1"/>
    </source>
</evidence>
<dbReference type="EMBL" id="MU275846">
    <property type="protein sequence ID" value="KAI0052391.1"/>
    <property type="molecule type" value="Genomic_DNA"/>
</dbReference>
<protein>
    <submittedName>
        <fullName evidence="1">Uncharacterized protein</fullName>
    </submittedName>
</protein>
<name>A0ACB8S8U0_9AGAM</name>
<proteinExistence type="predicted"/>
<keyword evidence="2" id="KW-1185">Reference proteome</keyword>
<reference evidence="1" key="1">
    <citation type="submission" date="2021-02" db="EMBL/GenBank/DDBJ databases">
        <authorList>
            <consortium name="DOE Joint Genome Institute"/>
            <person name="Ahrendt S."/>
            <person name="Looney B.P."/>
            <person name="Miyauchi S."/>
            <person name="Morin E."/>
            <person name="Drula E."/>
            <person name="Courty P.E."/>
            <person name="Chicoki N."/>
            <person name="Fauchery L."/>
            <person name="Kohler A."/>
            <person name="Kuo A."/>
            <person name="Labutti K."/>
            <person name="Pangilinan J."/>
            <person name="Lipzen A."/>
            <person name="Riley R."/>
            <person name="Andreopoulos W."/>
            <person name="He G."/>
            <person name="Johnson J."/>
            <person name="Barry K.W."/>
            <person name="Grigoriev I.V."/>
            <person name="Nagy L."/>
            <person name="Hibbett D."/>
            <person name="Henrissat B."/>
            <person name="Matheny P.B."/>
            <person name="Labbe J."/>
            <person name="Martin F."/>
        </authorList>
    </citation>
    <scope>NUCLEOTIDE SEQUENCE</scope>
    <source>
        <strain evidence="1">FP105234-sp</strain>
    </source>
</reference>